<dbReference type="GO" id="GO:0000287">
    <property type="term" value="F:magnesium ion binding"/>
    <property type="evidence" value="ECO:0007669"/>
    <property type="project" value="InterPro"/>
</dbReference>
<keyword evidence="6" id="KW-1185">Reference proteome</keyword>
<evidence type="ECO:0000256" key="1">
    <source>
        <dbReference type="ARBA" id="ARBA00010990"/>
    </source>
</evidence>
<dbReference type="AlphaFoldDB" id="W6M847"/>
<name>W6M847_9GAMM</name>
<accession>W6M847</accession>
<dbReference type="InterPro" id="IPR055066">
    <property type="entry name" value="AASDHPPT_N"/>
</dbReference>
<feature type="domain" description="4'-phosphopantetheinyl transferase N-terminal" evidence="4">
    <location>
        <begin position="43"/>
        <end position="131"/>
    </location>
</feature>
<dbReference type="GO" id="GO:0019878">
    <property type="term" value="P:lysine biosynthetic process via aminoadipic acid"/>
    <property type="evidence" value="ECO:0007669"/>
    <property type="project" value="TreeGrafter"/>
</dbReference>
<gene>
    <name evidence="5" type="ORF">BN873_210136</name>
</gene>
<reference evidence="5" key="2">
    <citation type="submission" date="2014-03" db="EMBL/GenBank/DDBJ databases">
        <title>Candidatus Competibacter-lineage genomes retrieved from metagenomes reveal functional metabolic diversity.</title>
        <authorList>
            <person name="McIlroy S.J."/>
            <person name="Albertsen M."/>
            <person name="Andresen E.K."/>
            <person name="Saunders A.M."/>
            <person name="Kristiansen R."/>
            <person name="Stokholm-Bjerregaard M."/>
            <person name="Nielsen K.L."/>
            <person name="Nielsen P.H."/>
        </authorList>
    </citation>
    <scope>NUCLEOTIDE SEQUENCE</scope>
    <source>
        <strain evidence="5">Run_A_D11</strain>
    </source>
</reference>
<dbReference type="EMBL" id="CBTJ020000027">
    <property type="protein sequence ID" value="CDI01915.1"/>
    <property type="molecule type" value="Genomic_DNA"/>
</dbReference>
<comment type="similarity">
    <text evidence="1">Belongs to the P-Pant transferase superfamily. Gsp/Sfp/HetI/AcpT family.</text>
</comment>
<comment type="caution">
    <text evidence="5">The sequence shown here is derived from an EMBL/GenBank/DDBJ whole genome shotgun (WGS) entry which is preliminary data.</text>
</comment>
<dbReference type="GO" id="GO:0008897">
    <property type="term" value="F:holo-[acyl-carrier-protein] synthase activity"/>
    <property type="evidence" value="ECO:0007669"/>
    <property type="project" value="InterPro"/>
</dbReference>
<protein>
    <submittedName>
        <fullName evidence="5">4'-phosphopantetheinyl transferase hetI</fullName>
        <ecNumber evidence="5">2.7.8.-</ecNumber>
    </submittedName>
</protein>
<dbReference type="InterPro" id="IPR037143">
    <property type="entry name" value="4-PPantetheinyl_Trfase_dom_sf"/>
</dbReference>
<dbReference type="Proteomes" id="UP000035760">
    <property type="component" value="Unassembled WGS sequence"/>
</dbReference>
<dbReference type="GO" id="GO:0005829">
    <property type="term" value="C:cytosol"/>
    <property type="evidence" value="ECO:0007669"/>
    <property type="project" value="TreeGrafter"/>
</dbReference>
<evidence type="ECO:0000259" key="4">
    <source>
        <dbReference type="Pfam" id="PF22624"/>
    </source>
</evidence>
<evidence type="ECO:0000259" key="3">
    <source>
        <dbReference type="Pfam" id="PF01648"/>
    </source>
</evidence>
<dbReference type="EC" id="2.7.8.-" evidence="5"/>
<dbReference type="RefSeq" id="WP_048671480.1">
    <property type="nucleotide sequence ID" value="NZ_CBTJ020000027.1"/>
</dbReference>
<evidence type="ECO:0000313" key="5">
    <source>
        <dbReference type="EMBL" id="CDI01915.1"/>
    </source>
</evidence>
<keyword evidence="2 5" id="KW-0808">Transferase</keyword>
<proteinExistence type="inferred from homology"/>
<dbReference type="STRING" id="1400863.BN873_210136"/>
<dbReference type="Pfam" id="PF22624">
    <property type="entry name" value="AASDHPPT_N"/>
    <property type="match status" value="1"/>
</dbReference>
<dbReference type="InterPro" id="IPR008278">
    <property type="entry name" value="4-PPantetheinyl_Trfase_dom"/>
</dbReference>
<sequence>MEAVDAMSDVVKNVNAWLWPSGAPTVLPAENEIQVWGANLTRSPEHLAELAAMLAEDERQRAAAFRFPVHRDRFIAGRGLLRALLGVYLERLPGLLRLETGSHGKPCLAGPEAAVGLQFNVSHSGAGVLYAISRRDVGVDLETHERDLEFAALIERVCTPREIAQFKSYPVAWQKQRFFACWTRKEASTKASGRGLAGGARAWEVCLTESSPPENRIALRDAEGQPWSVLTLPLVSGWSGALAARGWEWWWRGWCLPDTFLGPNRG</sequence>
<evidence type="ECO:0000256" key="2">
    <source>
        <dbReference type="ARBA" id="ARBA00022679"/>
    </source>
</evidence>
<dbReference type="InterPro" id="IPR050559">
    <property type="entry name" value="P-Pant_transferase_sf"/>
</dbReference>
<dbReference type="SUPFAM" id="SSF56214">
    <property type="entry name" value="4'-phosphopantetheinyl transferase"/>
    <property type="match status" value="2"/>
</dbReference>
<feature type="domain" description="4'-phosphopantetheinyl transferase" evidence="3">
    <location>
        <begin position="137"/>
        <end position="223"/>
    </location>
</feature>
<reference evidence="5" key="1">
    <citation type="submission" date="2013-07" db="EMBL/GenBank/DDBJ databases">
        <authorList>
            <person name="McIlroy S."/>
        </authorList>
    </citation>
    <scope>NUCLEOTIDE SEQUENCE [LARGE SCALE GENOMIC DNA]</scope>
    <source>
        <strain evidence="5">Run_A_D11</strain>
    </source>
</reference>
<organism evidence="5 6">
    <name type="scientific">Candidatus Competibacter denitrificans Run_A_D11</name>
    <dbReference type="NCBI Taxonomy" id="1400863"/>
    <lineage>
        <taxon>Bacteria</taxon>
        <taxon>Pseudomonadati</taxon>
        <taxon>Pseudomonadota</taxon>
        <taxon>Gammaproteobacteria</taxon>
        <taxon>Candidatus Competibacteraceae</taxon>
        <taxon>Candidatus Competibacter</taxon>
    </lineage>
</organism>
<dbReference type="OrthoDB" id="9808281at2"/>
<dbReference type="PANTHER" id="PTHR12215">
    <property type="entry name" value="PHOSPHOPANTETHEINE TRANSFERASE"/>
    <property type="match status" value="1"/>
</dbReference>
<dbReference type="Gene3D" id="3.90.470.20">
    <property type="entry name" value="4'-phosphopantetheinyl transferase domain"/>
    <property type="match status" value="2"/>
</dbReference>
<dbReference type="Pfam" id="PF01648">
    <property type="entry name" value="ACPS"/>
    <property type="match status" value="1"/>
</dbReference>
<evidence type="ECO:0000313" key="6">
    <source>
        <dbReference type="Proteomes" id="UP000035760"/>
    </source>
</evidence>
<dbReference type="PANTHER" id="PTHR12215:SF10">
    <property type="entry name" value="L-AMINOADIPATE-SEMIALDEHYDE DEHYDROGENASE-PHOSPHOPANTETHEINYL TRANSFERASE"/>
    <property type="match status" value="1"/>
</dbReference>